<dbReference type="InterPro" id="IPR052342">
    <property type="entry name" value="MCH/BMMD"/>
</dbReference>
<evidence type="ECO:0000313" key="3">
    <source>
        <dbReference type="Proteomes" id="UP000660885"/>
    </source>
</evidence>
<dbReference type="EMBL" id="JAETWB010000008">
    <property type="protein sequence ID" value="MBL6079852.1"/>
    <property type="molecule type" value="Genomic_DNA"/>
</dbReference>
<dbReference type="PANTHER" id="PTHR43664:SF1">
    <property type="entry name" value="BETA-METHYLMALYL-COA DEHYDRATASE"/>
    <property type="match status" value="1"/>
</dbReference>
<dbReference type="PANTHER" id="PTHR43664">
    <property type="entry name" value="MONOAMINE OXIDASE-RELATED"/>
    <property type="match status" value="1"/>
</dbReference>
<comment type="caution">
    <text evidence="2">The sequence shown here is derived from an EMBL/GenBank/DDBJ whole genome shotgun (WGS) entry which is preliminary data.</text>
</comment>
<dbReference type="Proteomes" id="UP000660885">
    <property type="component" value="Unassembled WGS sequence"/>
</dbReference>
<organism evidence="2 3">
    <name type="scientific">Belnapia arida</name>
    <dbReference type="NCBI Taxonomy" id="2804533"/>
    <lineage>
        <taxon>Bacteria</taxon>
        <taxon>Pseudomonadati</taxon>
        <taxon>Pseudomonadota</taxon>
        <taxon>Alphaproteobacteria</taxon>
        <taxon>Acetobacterales</taxon>
        <taxon>Roseomonadaceae</taxon>
        <taxon>Belnapia</taxon>
    </lineage>
</organism>
<keyword evidence="3" id="KW-1185">Reference proteome</keyword>
<dbReference type="SUPFAM" id="SSF54637">
    <property type="entry name" value="Thioesterase/thiol ester dehydrase-isomerase"/>
    <property type="match status" value="1"/>
</dbReference>
<dbReference type="Pfam" id="PF01575">
    <property type="entry name" value="MaoC_dehydratas"/>
    <property type="match status" value="1"/>
</dbReference>
<name>A0ABS1U7Z2_9PROT</name>
<evidence type="ECO:0000259" key="1">
    <source>
        <dbReference type="Pfam" id="PF01575"/>
    </source>
</evidence>
<gene>
    <name evidence="2" type="ORF">JMJ56_17675</name>
</gene>
<accession>A0ABS1U7Z2</accession>
<protein>
    <submittedName>
        <fullName evidence="2">MaoC family dehydratase</fullName>
    </submittedName>
</protein>
<reference evidence="2 3" key="1">
    <citation type="submission" date="2021-01" db="EMBL/GenBank/DDBJ databases">
        <title>Belnapia mucosa sp. nov. and Belnapia arida sp. nov., isolated from the Tabernas Desert (Almeria, Spain).</title>
        <authorList>
            <person name="Molina-Menor E."/>
            <person name="Vidal-Verdu A."/>
            <person name="Calonge A."/>
            <person name="Satari L."/>
            <person name="Pereto J."/>
            <person name="Porcar M."/>
        </authorList>
    </citation>
    <scope>NUCLEOTIDE SEQUENCE [LARGE SCALE GENOMIC DNA]</scope>
    <source>
        <strain evidence="2 3">T18</strain>
    </source>
</reference>
<dbReference type="CDD" id="cd03441">
    <property type="entry name" value="R_hydratase_like"/>
    <property type="match status" value="1"/>
</dbReference>
<proteinExistence type="predicted"/>
<dbReference type="Gene3D" id="3.10.129.10">
    <property type="entry name" value="Hotdog Thioesterase"/>
    <property type="match status" value="1"/>
</dbReference>
<sequence>MTMNDFDPARHRMVAEQRWFEDFAIGERFVLPSRTMTEAIFLAFQAASGDNHPVHYDAEYCRARGMPHMLAHGLQTLIQTAPGAGLFPFLVEESLVGFLEQSSRFLKPVFVGDTLYPALTVAELAPRRTTGVVGLASTVHNQRRELVLEGAMRFVIRKRGAAAGPG</sequence>
<dbReference type="InterPro" id="IPR029069">
    <property type="entry name" value="HotDog_dom_sf"/>
</dbReference>
<evidence type="ECO:0000313" key="2">
    <source>
        <dbReference type="EMBL" id="MBL6079852.1"/>
    </source>
</evidence>
<feature type="domain" description="MaoC-like" evidence="1">
    <location>
        <begin position="25"/>
        <end position="131"/>
    </location>
</feature>
<dbReference type="InterPro" id="IPR002539">
    <property type="entry name" value="MaoC-like_dom"/>
</dbReference>